<dbReference type="InterPro" id="IPR052055">
    <property type="entry name" value="Hepadnavirus_pol/RT"/>
</dbReference>
<evidence type="ECO:0000313" key="2">
    <source>
        <dbReference type="EMBL" id="PZC73944.1"/>
    </source>
</evidence>
<gene>
    <name evidence="2" type="primary">HaOG208516</name>
    <name evidence="2" type="ORF">B5X24_HaOG208516</name>
</gene>
<feature type="compositionally biased region" description="Polar residues" evidence="1">
    <location>
        <begin position="1"/>
        <end position="10"/>
    </location>
</feature>
<dbReference type="EMBL" id="KZ150077">
    <property type="protein sequence ID" value="PZC73944.1"/>
    <property type="molecule type" value="Genomic_DNA"/>
</dbReference>
<evidence type="ECO:0000256" key="1">
    <source>
        <dbReference type="SAM" id="MobiDB-lite"/>
    </source>
</evidence>
<dbReference type="PANTHER" id="PTHR33050">
    <property type="entry name" value="REVERSE TRANSCRIPTASE DOMAIN-CONTAINING PROTEIN"/>
    <property type="match status" value="1"/>
</dbReference>
<feature type="compositionally biased region" description="Basic residues" evidence="1">
    <location>
        <begin position="64"/>
        <end position="81"/>
    </location>
</feature>
<protein>
    <recommendedName>
        <fullName evidence="4">RNase H type-1 domain-containing protein</fullName>
    </recommendedName>
</protein>
<name>A0A2W1BJX2_HELAM</name>
<dbReference type="InterPro" id="IPR043502">
    <property type="entry name" value="DNA/RNA_pol_sf"/>
</dbReference>
<dbReference type="CDD" id="cd09275">
    <property type="entry name" value="RNase_HI_RT_DIRS1"/>
    <property type="match status" value="1"/>
</dbReference>
<dbReference type="OrthoDB" id="6771932at2759"/>
<organism evidence="2 3">
    <name type="scientific">Helicoverpa armigera</name>
    <name type="common">Cotton bollworm</name>
    <name type="synonym">Heliothis armigera</name>
    <dbReference type="NCBI Taxonomy" id="29058"/>
    <lineage>
        <taxon>Eukaryota</taxon>
        <taxon>Metazoa</taxon>
        <taxon>Ecdysozoa</taxon>
        <taxon>Arthropoda</taxon>
        <taxon>Hexapoda</taxon>
        <taxon>Insecta</taxon>
        <taxon>Pterygota</taxon>
        <taxon>Neoptera</taxon>
        <taxon>Endopterygota</taxon>
        <taxon>Lepidoptera</taxon>
        <taxon>Glossata</taxon>
        <taxon>Ditrysia</taxon>
        <taxon>Noctuoidea</taxon>
        <taxon>Noctuidae</taxon>
        <taxon>Heliothinae</taxon>
        <taxon>Helicoverpa</taxon>
    </lineage>
</organism>
<accession>A0A2W1BJX2</accession>
<feature type="compositionally biased region" description="Low complexity" evidence="1">
    <location>
        <begin position="41"/>
        <end position="61"/>
    </location>
</feature>
<dbReference type="GO" id="GO:0071897">
    <property type="term" value="P:DNA biosynthetic process"/>
    <property type="evidence" value="ECO:0007669"/>
    <property type="project" value="UniProtKB-ARBA"/>
</dbReference>
<evidence type="ECO:0000313" key="3">
    <source>
        <dbReference type="Proteomes" id="UP000249218"/>
    </source>
</evidence>
<feature type="region of interest" description="Disordered" evidence="1">
    <location>
        <begin position="1"/>
        <end position="88"/>
    </location>
</feature>
<dbReference type="SUPFAM" id="SSF56672">
    <property type="entry name" value="DNA/RNA polymerases"/>
    <property type="match status" value="1"/>
</dbReference>
<keyword evidence="3" id="KW-1185">Reference proteome</keyword>
<dbReference type="AlphaFoldDB" id="A0A2W1BJX2"/>
<feature type="compositionally biased region" description="Basic and acidic residues" evidence="1">
    <location>
        <begin position="15"/>
        <end position="26"/>
    </location>
</feature>
<sequence>MDDIDNNTCVTAIIEEPRHDLSRDCVPKPTQSSSRKRARSVRSSSSSSHSSSSDTTDSTSSSDRKKKRGHKRRRGKHSRKSRKDDRQMHKLFREVSALRQQISLTSVVPCGGVEPPSVVDNDLSIDDSVSGILYKEVSDTCTSEPCQVELPFNFDIETKLKEPAYPKAPENLLKSLQDIQHFNKSEWSEKSLVYLGVQWDPWDNTKSLPQDKVENVIHKVSLMLNLGKACLQELQSLVGLLNFASFVVPQGRLHHRSLLSFLNASLTMPVRKEIPLPDEVLGDLRWWLHNCHQPSAIHLPPPTHFVTTDASDLAWGAQVDSYAVSGTWTAQERHLHCNLKEMLAILKVLESHGPVMGRSTALFQCDNRTVVSHLRNEGGTRSPSLMEVTRRVFNLLEFHQINLTVSYIPGIYNGHADHLSRHKRAPEWHLLPACTDKIFHKFGIPVVDLFASSRAKVVSNYVSLDLTDTQALFHNAFSRQWNYHLAWVFPPPYLIPKVLAHLNSAIGLYLLIVPRWGRVFWRADLKARAVAAPWSITNLRENIIDTTTGLPPPKVQEMALEVWKCGGGRKV</sequence>
<dbReference type="Proteomes" id="UP000249218">
    <property type="component" value="Unassembled WGS sequence"/>
</dbReference>
<evidence type="ECO:0008006" key="4">
    <source>
        <dbReference type="Google" id="ProtNLM"/>
    </source>
</evidence>
<reference evidence="2 3" key="1">
    <citation type="journal article" date="2017" name="BMC Biol.">
        <title>Genomic innovations, transcriptional plasticity and gene loss underlying the evolution and divergence of two highly polyphagous and invasive Helicoverpa pest species.</title>
        <authorList>
            <person name="Pearce S.L."/>
            <person name="Clarke D.F."/>
            <person name="East P.D."/>
            <person name="Elfekih S."/>
            <person name="Gordon K.H."/>
            <person name="Jermiin L.S."/>
            <person name="McGaughran A."/>
            <person name="Oakeshott J.G."/>
            <person name="Papanikolaou A."/>
            <person name="Perera O.P."/>
            <person name="Rane R.V."/>
            <person name="Richards S."/>
            <person name="Tay W.T."/>
            <person name="Walsh T.K."/>
            <person name="Anderson A."/>
            <person name="Anderson C.J."/>
            <person name="Asgari S."/>
            <person name="Board P.G."/>
            <person name="Bretschneider A."/>
            <person name="Campbell P.M."/>
            <person name="Chertemps T."/>
            <person name="Christeller J.T."/>
            <person name="Coppin C.W."/>
            <person name="Downes S.J."/>
            <person name="Duan G."/>
            <person name="Farnsworth C.A."/>
            <person name="Good R.T."/>
            <person name="Han L.B."/>
            <person name="Han Y.C."/>
            <person name="Hatje K."/>
            <person name="Horne I."/>
            <person name="Huang Y.P."/>
            <person name="Hughes D.S."/>
            <person name="Jacquin-Joly E."/>
            <person name="James W."/>
            <person name="Jhangiani S."/>
            <person name="Kollmar M."/>
            <person name="Kuwar S.S."/>
            <person name="Li S."/>
            <person name="Liu N.Y."/>
            <person name="Maibeche M.T."/>
            <person name="Miller J.R."/>
            <person name="Montagne N."/>
            <person name="Perry T."/>
            <person name="Qu J."/>
            <person name="Song S.V."/>
            <person name="Sutton G.G."/>
            <person name="Vogel H."/>
            <person name="Walenz B.P."/>
            <person name="Xu W."/>
            <person name="Zhang H.J."/>
            <person name="Zou Z."/>
            <person name="Batterham P."/>
            <person name="Edwards O.R."/>
            <person name="Feyereisen R."/>
            <person name="Gibbs R.A."/>
            <person name="Heckel D.G."/>
            <person name="McGrath A."/>
            <person name="Robin C."/>
            <person name="Scherer S.E."/>
            <person name="Worley K.C."/>
            <person name="Wu Y.D."/>
        </authorList>
    </citation>
    <scope>NUCLEOTIDE SEQUENCE [LARGE SCALE GENOMIC DNA]</scope>
    <source>
        <strain evidence="2">Harm_GR_Male_#8</strain>
        <tissue evidence="2">Whole organism</tissue>
    </source>
</reference>
<dbReference type="PANTHER" id="PTHR33050:SF7">
    <property type="entry name" value="RIBONUCLEASE H"/>
    <property type="match status" value="1"/>
</dbReference>
<proteinExistence type="predicted"/>